<evidence type="ECO:0000256" key="3">
    <source>
        <dbReference type="ARBA" id="ARBA00022777"/>
    </source>
</evidence>
<dbReference type="InterPro" id="IPR011009">
    <property type="entry name" value="Kinase-like_dom_sf"/>
</dbReference>
<dbReference type="GO" id="GO:0004674">
    <property type="term" value="F:protein serine/threonine kinase activity"/>
    <property type="evidence" value="ECO:0007669"/>
    <property type="project" value="TreeGrafter"/>
</dbReference>
<sequence length="710" mass="80520">MEPNSGVSGAKIVTDVLINTGTVLPPIALAAVIFKEIIALTERAGHNKTICNRLADRIRVANQALDKIRLKDENDLALRAYVRAIEKCKNFIDKISKSSPFMKLIAAREIENSYNEITKEFDSAVSQLGLSTCLRTNRDIEDDQRVFHADIKTSLQVIEEVMQDMFENGMNNTEKLNALGNKLEKIQIAITNDKSSEADYIFKKSQISGQKITDHIENVKEVKRGDGQIVKKMMNGVQPVAQKEIAYIATLKGSDNSATENQAEKIEKIEKQVSILTELKNCLNIITFYGTTQVNGKLYIISEWAEMGDLNTYLKKNPGLPWDFKLRIASEIASGLAFCHFCDILHHDIRSHNILLTEKLTAKISNFSSSRKVSDYTMPMKNIMLIYRWLSPEKLANYAGTPYSKQCDIYSFSIVLWELASQEMPFSDVTNVPELVNRVTIKEDRPPLINGTPKAYEMVMKLGWSPQPIQRPTADAMFRELKALIRPPIHRADSTGFESIIHTRHDSVLSSLESDIQSEYSKSEYSNMVFDDFVEILEFKPDFPDINEAKRLHSEKKYGEAYKIFKYHADHGDAAAEFYVGYYLISGDHEVTQDKELAVEYFRRSAEKDIPDAQFRYGVALLSGEGVKKSAENDKIAIEYLEKAAVRGNINAMFNYGDLLINGAHGVRQNLTEGARWLIKAHRQKHPHAYKKLSEKYRSLGMEIPQEITN</sequence>
<gene>
    <name evidence="6" type="ORF">C2G38_2229107</name>
</gene>
<evidence type="ECO:0000256" key="2">
    <source>
        <dbReference type="ARBA" id="ARBA00022741"/>
    </source>
</evidence>
<dbReference type="SMART" id="SM00671">
    <property type="entry name" value="SEL1"/>
    <property type="match status" value="3"/>
</dbReference>
<reference evidence="6 7" key="1">
    <citation type="submission" date="2018-06" db="EMBL/GenBank/DDBJ databases">
        <title>Comparative genomics reveals the genomic features of Rhizophagus irregularis, R. cerebriforme, R. diaphanum and Gigaspora rosea, and their symbiotic lifestyle signature.</title>
        <authorList>
            <person name="Morin E."/>
            <person name="San Clemente H."/>
            <person name="Chen E.C.H."/>
            <person name="De La Providencia I."/>
            <person name="Hainaut M."/>
            <person name="Kuo A."/>
            <person name="Kohler A."/>
            <person name="Murat C."/>
            <person name="Tang N."/>
            <person name="Roy S."/>
            <person name="Loubradou J."/>
            <person name="Henrissat B."/>
            <person name="Grigoriev I.V."/>
            <person name="Corradi N."/>
            <person name="Roux C."/>
            <person name="Martin F.M."/>
        </authorList>
    </citation>
    <scope>NUCLEOTIDE SEQUENCE [LARGE SCALE GENOMIC DNA]</scope>
    <source>
        <strain evidence="6 7">DAOM 194757</strain>
    </source>
</reference>
<dbReference type="STRING" id="44941.A0A397TVE7"/>
<dbReference type="SUPFAM" id="SSF56112">
    <property type="entry name" value="Protein kinase-like (PK-like)"/>
    <property type="match status" value="1"/>
</dbReference>
<name>A0A397TVE7_9GLOM</name>
<comment type="caution">
    <text evidence="6">The sequence shown here is derived from an EMBL/GenBank/DDBJ whole genome shotgun (WGS) entry which is preliminary data.</text>
</comment>
<keyword evidence="4" id="KW-0067">ATP-binding</keyword>
<keyword evidence="7" id="KW-1185">Reference proteome</keyword>
<dbReference type="Pfam" id="PF07714">
    <property type="entry name" value="PK_Tyr_Ser-Thr"/>
    <property type="match status" value="1"/>
</dbReference>
<feature type="domain" description="Protein kinase" evidence="5">
    <location>
        <begin position="216"/>
        <end position="485"/>
    </location>
</feature>
<dbReference type="PROSITE" id="PS00109">
    <property type="entry name" value="PROTEIN_KINASE_TYR"/>
    <property type="match status" value="1"/>
</dbReference>
<dbReference type="InterPro" id="IPR051681">
    <property type="entry name" value="Ser/Thr_Kinases-Pseudokinases"/>
</dbReference>
<dbReference type="AlphaFoldDB" id="A0A397TVE7"/>
<keyword evidence="2" id="KW-0547">Nucleotide-binding</keyword>
<dbReference type="Gene3D" id="1.20.930.20">
    <property type="entry name" value="Adaptor protein Cbl, N-terminal domain"/>
    <property type="match status" value="1"/>
</dbReference>
<dbReference type="Pfam" id="PF08238">
    <property type="entry name" value="Sel1"/>
    <property type="match status" value="3"/>
</dbReference>
<dbReference type="PANTHER" id="PTHR44329:SF288">
    <property type="entry name" value="MITOGEN-ACTIVATED PROTEIN KINASE KINASE KINASE 20"/>
    <property type="match status" value="1"/>
</dbReference>
<keyword evidence="1" id="KW-0808">Transferase</keyword>
<dbReference type="EMBL" id="QKWP01002858">
    <property type="protein sequence ID" value="RIB02000.1"/>
    <property type="molecule type" value="Genomic_DNA"/>
</dbReference>
<dbReference type="InterPro" id="IPR011990">
    <property type="entry name" value="TPR-like_helical_dom_sf"/>
</dbReference>
<accession>A0A397TVE7</accession>
<protein>
    <submittedName>
        <fullName evidence="6">Kinase-like domain-containing protein</fullName>
    </submittedName>
</protein>
<dbReference type="CDD" id="cd21037">
    <property type="entry name" value="MLKL_NTD"/>
    <property type="match status" value="1"/>
</dbReference>
<dbReference type="InterPro" id="IPR008266">
    <property type="entry name" value="Tyr_kinase_AS"/>
</dbReference>
<evidence type="ECO:0000313" key="7">
    <source>
        <dbReference type="Proteomes" id="UP000266673"/>
    </source>
</evidence>
<evidence type="ECO:0000256" key="1">
    <source>
        <dbReference type="ARBA" id="ARBA00022679"/>
    </source>
</evidence>
<dbReference type="InterPro" id="IPR059179">
    <property type="entry name" value="MLKL-like_MCAfunc"/>
</dbReference>
<organism evidence="6 7">
    <name type="scientific">Gigaspora rosea</name>
    <dbReference type="NCBI Taxonomy" id="44941"/>
    <lineage>
        <taxon>Eukaryota</taxon>
        <taxon>Fungi</taxon>
        <taxon>Fungi incertae sedis</taxon>
        <taxon>Mucoromycota</taxon>
        <taxon>Glomeromycotina</taxon>
        <taxon>Glomeromycetes</taxon>
        <taxon>Diversisporales</taxon>
        <taxon>Gigasporaceae</taxon>
        <taxon>Gigaspora</taxon>
    </lineage>
</organism>
<dbReference type="InterPro" id="IPR001245">
    <property type="entry name" value="Ser-Thr/Tyr_kinase_cat_dom"/>
</dbReference>
<evidence type="ECO:0000256" key="4">
    <source>
        <dbReference type="ARBA" id="ARBA00022840"/>
    </source>
</evidence>
<proteinExistence type="predicted"/>
<dbReference type="OrthoDB" id="2314769at2759"/>
<dbReference type="InterPro" id="IPR000719">
    <property type="entry name" value="Prot_kinase_dom"/>
</dbReference>
<dbReference type="InterPro" id="IPR006597">
    <property type="entry name" value="Sel1-like"/>
</dbReference>
<dbReference type="GO" id="GO:0005524">
    <property type="term" value="F:ATP binding"/>
    <property type="evidence" value="ECO:0007669"/>
    <property type="project" value="UniProtKB-KW"/>
</dbReference>
<dbReference type="Proteomes" id="UP000266673">
    <property type="component" value="Unassembled WGS sequence"/>
</dbReference>
<dbReference type="PANTHER" id="PTHR44329">
    <property type="entry name" value="SERINE/THREONINE-PROTEIN KINASE TNNI3K-RELATED"/>
    <property type="match status" value="1"/>
</dbReference>
<keyword evidence="3 6" id="KW-0418">Kinase</keyword>
<dbReference type="Gene3D" id="1.10.510.10">
    <property type="entry name" value="Transferase(Phosphotransferase) domain 1"/>
    <property type="match status" value="1"/>
</dbReference>
<dbReference type="SUPFAM" id="SSF81901">
    <property type="entry name" value="HCP-like"/>
    <property type="match status" value="1"/>
</dbReference>
<dbReference type="PROSITE" id="PS50011">
    <property type="entry name" value="PROTEIN_KINASE_DOM"/>
    <property type="match status" value="1"/>
</dbReference>
<dbReference type="Gene3D" id="1.25.40.10">
    <property type="entry name" value="Tetratricopeptide repeat domain"/>
    <property type="match status" value="1"/>
</dbReference>
<dbReference type="GO" id="GO:0007166">
    <property type="term" value="P:cell surface receptor signaling pathway"/>
    <property type="evidence" value="ECO:0007669"/>
    <property type="project" value="InterPro"/>
</dbReference>
<dbReference type="InterPro" id="IPR054000">
    <property type="entry name" value="MLKL_N"/>
</dbReference>
<dbReference type="Pfam" id="PF22215">
    <property type="entry name" value="MLKL_N"/>
    <property type="match status" value="1"/>
</dbReference>
<evidence type="ECO:0000259" key="5">
    <source>
        <dbReference type="PROSITE" id="PS50011"/>
    </source>
</evidence>
<evidence type="ECO:0000313" key="6">
    <source>
        <dbReference type="EMBL" id="RIB02000.1"/>
    </source>
</evidence>
<dbReference type="InterPro" id="IPR036537">
    <property type="entry name" value="Adaptor_Cbl_N_dom_sf"/>
</dbReference>